<dbReference type="GeneTree" id="ENSGT00940000160003"/>
<keyword evidence="7 11" id="KW-0560">Oxidoreductase</keyword>
<feature type="compositionally biased region" description="Polar residues" evidence="12">
    <location>
        <begin position="657"/>
        <end position="693"/>
    </location>
</feature>
<evidence type="ECO:0000256" key="4">
    <source>
        <dbReference type="ARBA" id="ARBA00022723"/>
    </source>
</evidence>
<keyword evidence="3" id="KW-0158">Chromosome</keyword>
<dbReference type="PANTHER" id="PTHR23358">
    <property type="entry name" value="METHYLCYTOSINE DIOXYGENASE TET"/>
    <property type="match status" value="1"/>
</dbReference>
<dbReference type="GO" id="GO:0007219">
    <property type="term" value="P:Notch signaling pathway"/>
    <property type="evidence" value="ECO:0007669"/>
    <property type="project" value="Ensembl"/>
</dbReference>
<dbReference type="GO" id="GO:0141166">
    <property type="term" value="P:chromosomal 5-methylcytosine DNA demethylation pathway"/>
    <property type="evidence" value="ECO:0007669"/>
    <property type="project" value="UniProtKB-UniRule"/>
</dbReference>
<feature type="compositionally biased region" description="Basic and acidic residues" evidence="12">
    <location>
        <begin position="568"/>
        <end position="577"/>
    </location>
</feature>
<feature type="region of interest" description="Disordered" evidence="12">
    <location>
        <begin position="1361"/>
        <end position="1440"/>
    </location>
</feature>
<comment type="cofactor">
    <cofactor evidence="11">
        <name>Fe(2+)</name>
        <dbReference type="ChEBI" id="CHEBI:29033"/>
    </cofactor>
    <text evidence="11">Binds 1 Fe(2+) ion per subunit.</text>
</comment>
<dbReference type="PANTHER" id="PTHR23358:SF3">
    <property type="entry name" value="METHYLCYTOSINE DIOXYGENASE TET2"/>
    <property type="match status" value="1"/>
</dbReference>
<evidence type="ECO:0000256" key="3">
    <source>
        <dbReference type="ARBA" id="ARBA00022454"/>
    </source>
</evidence>
<evidence type="ECO:0000313" key="15">
    <source>
        <dbReference type="Proteomes" id="UP000007635"/>
    </source>
</evidence>
<feature type="compositionally biased region" description="Low complexity" evidence="12">
    <location>
        <begin position="455"/>
        <end position="471"/>
    </location>
</feature>
<feature type="domain" description="Methylcytosine dioxygenase TET1-3 oxygenase" evidence="13">
    <location>
        <begin position="1131"/>
        <end position="1705"/>
    </location>
</feature>
<comment type="catalytic activity">
    <reaction evidence="10 11">
        <text>a 5-hydroxymethyl-2'-deoxycytidine in DNA + 2-oxoglutarate + O2 = a 5-formyl-2'-deoxycytidine in DNA + succinate + CO2 + H2O</text>
        <dbReference type="Rhea" id="RHEA:53828"/>
        <dbReference type="Rhea" id="RHEA-COMP:13315"/>
        <dbReference type="Rhea" id="RHEA-COMP:13656"/>
        <dbReference type="ChEBI" id="CHEBI:15377"/>
        <dbReference type="ChEBI" id="CHEBI:15379"/>
        <dbReference type="ChEBI" id="CHEBI:16526"/>
        <dbReference type="ChEBI" id="CHEBI:16810"/>
        <dbReference type="ChEBI" id="CHEBI:30031"/>
        <dbReference type="ChEBI" id="CHEBI:136731"/>
        <dbReference type="ChEBI" id="CHEBI:137731"/>
        <dbReference type="EC" id="1.14.11.80"/>
    </reaction>
</comment>
<dbReference type="Ensembl" id="ENSGACT00000023234.2">
    <property type="protein sequence ID" value="ENSGACP00000023189.2"/>
    <property type="gene ID" value="ENSGACG00000017550.2"/>
</dbReference>
<dbReference type="GO" id="GO:0005694">
    <property type="term" value="C:chromosome"/>
    <property type="evidence" value="ECO:0007669"/>
    <property type="project" value="UniProtKB-SubCell"/>
</dbReference>
<evidence type="ECO:0000256" key="2">
    <source>
        <dbReference type="ARBA" id="ARBA00007502"/>
    </source>
</evidence>
<evidence type="ECO:0000259" key="13">
    <source>
        <dbReference type="SMART" id="SM01333"/>
    </source>
</evidence>
<evidence type="ECO:0000256" key="6">
    <source>
        <dbReference type="ARBA" id="ARBA00022964"/>
    </source>
</evidence>
<dbReference type="OMA" id="AMAPEAY"/>
<feature type="compositionally biased region" description="Basic and acidic residues" evidence="12">
    <location>
        <begin position="1725"/>
        <end position="1736"/>
    </location>
</feature>
<dbReference type="Proteomes" id="UP000007635">
    <property type="component" value="Chromosome IX"/>
</dbReference>
<feature type="region of interest" description="Disordered" evidence="12">
    <location>
        <begin position="1524"/>
        <end position="1544"/>
    </location>
</feature>
<evidence type="ECO:0000313" key="14">
    <source>
        <dbReference type="Ensembl" id="ENSGACP00000023189.2"/>
    </source>
</evidence>
<feature type="compositionally biased region" description="Low complexity" evidence="12">
    <location>
        <begin position="644"/>
        <end position="656"/>
    </location>
</feature>
<evidence type="ECO:0000256" key="8">
    <source>
        <dbReference type="ARBA" id="ARBA00023004"/>
    </source>
</evidence>
<evidence type="ECO:0000256" key="11">
    <source>
        <dbReference type="RuleBase" id="RU367064"/>
    </source>
</evidence>
<evidence type="ECO:0000256" key="7">
    <source>
        <dbReference type="ARBA" id="ARBA00023002"/>
    </source>
</evidence>
<keyword evidence="4 11" id="KW-0479">Metal-binding</keyword>
<feature type="compositionally biased region" description="Low complexity" evidence="12">
    <location>
        <begin position="1366"/>
        <end position="1384"/>
    </location>
</feature>
<comment type="subcellular location">
    <subcellularLocation>
        <location evidence="1">Chromosome</location>
    </subcellularLocation>
</comment>
<dbReference type="GO" id="GO:0008270">
    <property type="term" value="F:zinc ion binding"/>
    <property type="evidence" value="ECO:0007669"/>
    <property type="project" value="UniProtKB-UniRule"/>
</dbReference>
<comment type="function">
    <text evidence="11">Dioxygenase that catalyzes the conversion of the modified genomic base 5-methylcytosine (5mC) into 5-hydroxymethylcytosine (5hmC) and plays a key role in epigenetic chromatin reprogramming during embryonic development.</text>
</comment>
<dbReference type="AlphaFoldDB" id="G3PZZ9"/>
<feature type="compositionally biased region" description="Polar residues" evidence="12">
    <location>
        <begin position="227"/>
        <end position="245"/>
    </location>
</feature>
<evidence type="ECO:0000256" key="1">
    <source>
        <dbReference type="ARBA" id="ARBA00004286"/>
    </source>
</evidence>
<feature type="region of interest" description="Disordered" evidence="12">
    <location>
        <begin position="220"/>
        <end position="332"/>
    </location>
</feature>
<dbReference type="GO" id="GO:0070579">
    <property type="term" value="F:DNA 5-methylcytosine dioxygenase activity"/>
    <property type="evidence" value="ECO:0007669"/>
    <property type="project" value="UniProtKB-UniRule"/>
</dbReference>
<reference evidence="14 15" key="1">
    <citation type="journal article" date="2021" name="G3 (Bethesda)">
        <title>Improved contiguity of the threespine stickleback genome using long-read sequencing.</title>
        <authorList>
            <person name="Nath S."/>
            <person name="Shaw D.E."/>
            <person name="White M.A."/>
        </authorList>
    </citation>
    <scope>NUCLEOTIDE SEQUENCE [LARGE SCALE GENOMIC DNA]</scope>
    <source>
        <strain evidence="14 15">Lake Benthic</strain>
    </source>
</reference>
<accession>G3PZZ9</accession>
<feature type="compositionally biased region" description="Polar residues" evidence="12">
    <location>
        <begin position="396"/>
        <end position="407"/>
    </location>
</feature>
<feature type="region of interest" description="Disordered" evidence="12">
    <location>
        <begin position="1725"/>
        <end position="1765"/>
    </location>
</feature>
<dbReference type="Pfam" id="PF12851">
    <property type="entry name" value="Tet_JBP"/>
    <property type="match status" value="1"/>
</dbReference>
<comment type="catalytic activity">
    <reaction evidence="9 11">
        <text>a 5-formyl-2'-deoxycytidine in DNA + 2-oxoglutarate + O2 = a 5-carboxyl-2'-deoxycytidine in DNA + succinate + CO2 + H(+)</text>
        <dbReference type="Rhea" id="RHEA:53832"/>
        <dbReference type="Rhea" id="RHEA-COMP:13656"/>
        <dbReference type="Rhea" id="RHEA-COMP:13657"/>
        <dbReference type="ChEBI" id="CHEBI:15378"/>
        <dbReference type="ChEBI" id="CHEBI:15379"/>
        <dbReference type="ChEBI" id="CHEBI:16526"/>
        <dbReference type="ChEBI" id="CHEBI:16810"/>
        <dbReference type="ChEBI" id="CHEBI:30031"/>
        <dbReference type="ChEBI" id="CHEBI:137731"/>
        <dbReference type="ChEBI" id="CHEBI:137732"/>
        <dbReference type="EC" id="1.14.11.80"/>
    </reaction>
</comment>
<dbReference type="InterPro" id="IPR040175">
    <property type="entry name" value="TET1/2/3"/>
</dbReference>
<evidence type="ECO:0000256" key="9">
    <source>
        <dbReference type="ARBA" id="ARBA00047840"/>
    </source>
</evidence>
<feature type="region of interest" description="Disordered" evidence="12">
    <location>
        <begin position="17"/>
        <end position="46"/>
    </location>
</feature>
<dbReference type="SMART" id="SM01333">
    <property type="entry name" value="Tet_JBP"/>
    <property type="match status" value="1"/>
</dbReference>
<keyword evidence="15" id="KW-1185">Reference proteome</keyword>
<dbReference type="InterPro" id="IPR024779">
    <property type="entry name" value="2OGFeDO_JBP1/TET_oxygenase_dom"/>
</dbReference>
<dbReference type="GO" id="GO:0035516">
    <property type="term" value="F:broad specificity oxidative DNA demethylase activity"/>
    <property type="evidence" value="ECO:0007669"/>
    <property type="project" value="Ensembl"/>
</dbReference>
<comment type="catalytic activity">
    <reaction evidence="11">
        <text>a 5-methyl-2'-deoxycytidine in DNA + 2-oxoglutarate + O2 = a 5-hydroxymethyl-2'-deoxycytidine in DNA + succinate + CO2</text>
        <dbReference type="Rhea" id="RHEA:52636"/>
        <dbReference type="Rhea" id="RHEA-COMP:11370"/>
        <dbReference type="Rhea" id="RHEA-COMP:13315"/>
        <dbReference type="ChEBI" id="CHEBI:15379"/>
        <dbReference type="ChEBI" id="CHEBI:16526"/>
        <dbReference type="ChEBI" id="CHEBI:16810"/>
        <dbReference type="ChEBI" id="CHEBI:30031"/>
        <dbReference type="ChEBI" id="CHEBI:85454"/>
        <dbReference type="ChEBI" id="CHEBI:136731"/>
        <dbReference type="EC" id="1.14.11.80"/>
    </reaction>
</comment>
<dbReference type="GO" id="GO:0071425">
    <property type="term" value="P:hematopoietic stem cell proliferation"/>
    <property type="evidence" value="ECO:0007669"/>
    <property type="project" value="Ensembl"/>
</dbReference>
<feature type="compositionally biased region" description="Polar residues" evidence="12">
    <location>
        <begin position="308"/>
        <end position="320"/>
    </location>
</feature>
<evidence type="ECO:0000256" key="12">
    <source>
        <dbReference type="SAM" id="MobiDB-lite"/>
    </source>
</evidence>
<dbReference type="GO" id="GO:0045944">
    <property type="term" value="P:positive regulation of transcription by RNA polymerase II"/>
    <property type="evidence" value="ECO:0007669"/>
    <property type="project" value="TreeGrafter"/>
</dbReference>
<feature type="compositionally biased region" description="Pro residues" evidence="12">
    <location>
        <begin position="1415"/>
        <end position="1424"/>
    </location>
</feature>
<feature type="compositionally biased region" description="Polar residues" evidence="12">
    <location>
        <begin position="724"/>
        <end position="733"/>
    </location>
</feature>
<dbReference type="InterPro" id="IPR046942">
    <property type="entry name" value="TET_oxygenase"/>
</dbReference>
<dbReference type="GO" id="GO:0002244">
    <property type="term" value="P:hematopoietic progenitor cell differentiation"/>
    <property type="evidence" value="ECO:0007669"/>
    <property type="project" value="Ensembl"/>
</dbReference>
<keyword evidence="6 11" id="KW-0223">Dioxygenase</keyword>
<feature type="compositionally biased region" description="Polar residues" evidence="12">
    <location>
        <begin position="19"/>
        <end position="46"/>
    </location>
</feature>
<dbReference type="RefSeq" id="XP_040043643.1">
    <property type="nucleotide sequence ID" value="XM_040187709.1"/>
</dbReference>
<feature type="compositionally biased region" description="Polar residues" evidence="12">
    <location>
        <begin position="288"/>
        <end position="298"/>
    </location>
</feature>
<feature type="compositionally biased region" description="Low complexity" evidence="12">
    <location>
        <begin position="517"/>
        <end position="529"/>
    </location>
</feature>
<keyword evidence="5 11" id="KW-0862">Zinc</keyword>
<evidence type="ECO:0000256" key="5">
    <source>
        <dbReference type="ARBA" id="ARBA00022833"/>
    </source>
</evidence>
<dbReference type="STRING" id="69293.ENSGACP00000023189"/>
<feature type="compositionally biased region" description="Polar residues" evidence="12">
    <location>
        <begin position="542"/>
        <end position="556"/>
    </location>
</feature>
<keyword evidence="8 11" id="KW-0408">Iron</keyword>
<reference evidence="14" key="3">
    <citation type="submission" date="2025-09" db="UniProtKB">
        <authorList>
            <consortium name="Ensembl"/>
        </authorList>
    </citation>
    <scope>IDENTIFICATION</scope>
</reference>
<dbReference type="GO" id="GO:0005634">
    <property type="term" value="C:nucleus"/>
    <property type="evidence" value="ECO:0007669"/>
    <property type="project" value="UniProtKB-UniRule"/>
</dbReference>
<dbReference type="GO" id="GO:0060319">
    <property type="term" value="P:primitive erythrocyte differentiation"/>
    <property type="evidence" value="ECO:0007669"/>
    <property type="project" value="Ensembl"/>
</dbReference>
<feature type="compositionally biased region" description="Polar residues" evidence="12">
    <location>
        <begin position="482"/>
        <end position="495"/>
    </location>
</feature>
<feature type="region of interest" description="Disordered" evidence="12">
    <location>
        <begin position="609"/>
        <end position="742"/>
    </location>
</feature>
<dbReference type="Bgee" id="ENSGACG00000017550">
    <property type="expression patterns" value="Expressed in head kidney and 9 other cell types or tissues"/>
</dbReference>
<dbReference type="GO" id="GO:0040029">
    <property type="term" value="P:epigenetic regulation of gene expression"/>
    <property type="evidence" value="ECO:0007669"/>
    <property type="project" value="InterPro"/>
</dbReference>
<protein>
    <recommendedName>
        <fullName evidence="11">Methylcytosine dioxygenase TET</fullName>
        <ecNumber evidence="11">1.14.11.80</ecNumber>
    </recommendedName>
</protein>
<dbReference type="GO" id="GO:0098508">
    <property type="term" value="P:endothelial to hematopoietic transition"/>
    <property type="evidence" value="ECO:0007669"/>
    <property type="project" value="Ensembl"/>
</dbReference>
<sequence length="1801" mass="198354">METEQARHEAEENLILAQFGTSRNVSSKLQNGGQSSEGDSQQITGDASWNHYKANSMKRHRENCDSPVSAQGLFDQASHAMNGELMNGELKHALAEQSLLAHQPKKLKVEPEIKRNDNMSSNLVDSFSELTKATEFESNTSQSQLKLDKRNCNFPNGDFFGHPRNKHVSIPNGALSPPSTIEITPGDLLEKTLSQYYPEHVSIAPQASGSQLDAVNGSLANKLPSEGAQSSSLTSGFPNSAQRPDQQQQQPGASGSVEGGNNYNYVVNGFSHNFDTDHQQQQQQHQQRPPSYSGQELSLGQHPGMIPPSNTANNTQQHQNGPRCYPEDTNPQGIYEKVNQEFNQNSFLDRDAPGQAAETGGYESFPNSGLQKMGHSDEPRSGQHQRISTDRGQYGIQPQTFKHSAGSSHRADTTGPMGPGLQQPSQKNGMENTPQQRANLSCSTPHQRGWPELNSSHSQQQLASGQSSQAQEPAMWRGFPGKSQSEQQQTANPQVHSHMLEPNPGQRFQTQAGFPDSSQSSNSFQQQQQDHLPAQTHCAPAQRNTASEWQQSNTKVPQLQQPPPQKMPEQRNFHPDQQVDGRYHTQMQSEHLSEDPDLQDILSPGFLPTQQQQQHCHLPRPLSHPPQFEGQQLKSPDYRPRSQPQPGQHQHQPNQPLRNNSAQSNDQRVQPGNHETFSYDNTTDMQRLQQHQRQFPPDSGDSGLKQFHPQQPNNPCRQPGRADLSQSPTQLQPHSRGGPLNQQVSAQMYPKAEQQLKLSCGQFQGGPRLPLAPAGPHGDFQRHAALRMHLLQRQERQGPPPHLQSTIDPKHGLRAVKMEDDSRFELPCSQQQGQQLQMRETGIGGVQIKQENPPSLCEQGKRPGNILASMEQSLRQYQLSPVFEKKSLVVNSANKVKVESSGPVTILSTNADLCGAESAAAAPAAMSLKRPYDSTPKKEHLLQNFMDSPMKLLDTPIRNLLDTPIKTQYDIASCHCVEQISEKDEGPYYTHLGSAPTVAGIREGMEKRSGLTGSAIRIEKIVYTGKEGKSTQGCPIAKWVIRRSSEEEKLLVLVRERNGHKCETACIVVVILVWEGILPSLADRLYLELSETLTKHGAHTQRRCSINEERTCVCQGLNPDACGASFSFGCSWSMYYNGCKFARSKIPRKFKLLGDDMKEEEKLEHNFQNLATILGPLYKTLAPDAYGNQVEHEQRAPDCRLGLKEGCPFSGVTACLDFCAHAHRDLHNMQGGSTVVCTLTSEDNRVIGKIPEDEQLHVLPLYKASNTDEFGSEEGQQEKIKSGAIQVLSAFRRQVRMLSEPAKSCRQKKLDAKKAAANKIAMLDNEKAEKALLAKSKAVTYENPAQGPPMAGPIQGAIGSILQSGQPAHPLGAHHQQQQHQSALPPYPGSTNVASYPRFPNHPGSFPSTSKPGTMYPPQPPTPASPYTSPLHAPNSYINGTNRPYPGYQCNGGMPLDNCHPYYASNPKHLDLYRQQRPALYSEQQYGAHQRYEVNYPPRYAEPGLQVNGYNACSMRPGHPARPYGPYGPNGASDPQFMDPLSRAPSAHGGLDYAAAVSKGNQFGGYPNPYLSRSPQIFAPGQDPFHMQIKTEAGTPRPQVLSAPLGGGCYNPEAQSGLGPPNGGLVGIKQEPGTPQTPTTPQKPEVWSDNEHNFLDPEIGGVAVAPSHGSVLIECAKRELHATTPVKNPDRTHPTRISLVFYQHKNMNEAKHGLALWEAKMAEKAREKEEDAERNGGEGTPSKGKKGAKREHIETESTGEPPYKRFIQALMEGSSSCTTNSHVNTTPYAFTKVTGPYSQFA</sequence>
<comment type="similarity">
    <text evidence="2 11">Belongs to the TET family.</text>
</comment>
<name>G3PZZ9_GASAC</name>
<organism evidence="14 15">
    <name type="scientific">Gasterosteus aculeatus aculeatus</name>
    <name type="common">three-spined stickleback</name>
    <dbReference type="NCBI Taxonomy" id="481459"/>
    <lineage>
        <taxon>Eukaryota</taxon>
        <taxon>Metazoa</taxon>
        <taxon>Chordata</taxon>
        <taxon>Craniata</taxon>
        <taxon>Vertebrata</taxon>
        <taxon>Euteleostomi</taxon>
        <taxon>Actinopterygii</taxon>
        <taxon>Neopterygii</taxon>
        <taxon>Teleostei</taxon>
        <taxon>Neoteleostei</taxon>
        <taxon>Acanthomorphata</taxon>
        <taxon>Eupercaria</taxon>
        <taxon>Perciformes</taxon>
        <taxon>Cottioidei</taxon>
        <taxon>Gasterosteales</taxon>
        <taxon>Gasterosteidae</taxon>
        <taxon>Gasterosteus</taxon>
    </lineage>
</organism>
<dbReference type="EC" id="1.14.11.80" evidence="11"/>
<reference evidence="14" key="2">
    <citation type="submission" date="2025-08" db="UniProtKB">
        <authorList>
            <consortium name="Ensembl"/>
        </authorList>
    </citation>
    <scope>IDENTIFICATION</scope>
</reference>
<dbReference type="GeneID" id="120825864"/>
<feature type="region of interest" description="Disordered" evidence="12">
    <location>
        <begin position="350"/>
        <end position="577"/>
    </location>
</feature>
<dbReference type="GO" id="GO:0016055">
    <property type="term" value="P:Wnt signaling pathway"/>
    <property type="evidence" value="ECO:0007669"/>
    <property type="project" value="Ensembl"/>
</dbReference>
<proteinExistence type="inferred from homology"/>
<dbReference type="eggNOG" id="ENOG502QURD">
    <property type="taxonomic scope" value="Eukaryota"/>
</dbReference>
<comment type="cofactor">
    <cofactor evidence="11">
        <name>Zn(2+)</name>
        <dbReference type="ChEBI" id="CHEBI:29105"/>
    </cofactor>
    <text evidence="11">The zinc ions have a structural role.</text>
</comment>
<evidence type="ECO:0000256" key="10">
    <source>
        <dbReference type="ARBA" id="ARBA00049431"/>
    </source>
</evidence>
<feature type="compositionally biased region" description="Polar residues" evidence="12">
    <location>
        <begin position="422"/>
        <end position="446"/>
    </location>
</feature>
<feature type="compositionally biased region" description="Low complexity" evidence="12">
    <location>
        <begin position="246"/>
        <end position="269"/>
    </location>
</feature>
<dbReference type="InParanoid" id="G3PZZ9"/>